<accession>A0ACD3SMU0</accession>
<evidence type="ECO:0000313" key="2">
    <source>
        <dbReference type="Proteomes" id="UP000004277"/>
    </source>
</evidence>
<sequence>MTLKNSQDRYSTLIIGLHWLMLVLLVAVYAAMELRDLAPKGSALRADLKILHFLLGLCVLGLVVVRLGGRWVGGDTPPVRPPMPGWQDRFARLMHYALYAFMIVTPLLGWLTLSAAGKPINLFGVVVPALIGADESLSHQLKDFHEALATAGYFLIGLHAAAALVHHYVTRDNTLVRMLPGRRL</sequence>
<proteinExistence type="predicted"/>
<comment type="caution">
    <text evidence="1">The sequence shown here is derived from an EMBL/GenBank/DDBJ whole genome shotgun (WGS) entry which is preliminary data.</text>
</comment>
<dbReference type="EMBL" id="AKCV02000023">
    <property type="protein sequence ID" value="TMS57491.1"/>
    <property type="molecule type" value="Genomic_DNA"/>
</dbReference>
<organism evidence="1 2">
    <name type="scientific">Imbroritus primus</name>
    <dbReference type="NCBI Taxonomy" id="3058603"/>
    <lineage>
        <taxon>Bacteria</taxon>
        <taxon>Pseudomonadati</taxon>
        <taxon>Pseudomonadota</taxon>
        <taxon>Betaproteobacteria</taxon>
        <taxon>Burkholderiales</taxon>
        <taxon>Burkholderiaceae</taxon>
        <taxon>Imbroritus</taxon>
    </lineage>
</organism>
<gene>
    <name evidence="1" type="ORF">MW7_012910</name>
</gene>
<keyword evidence="2" id="KW-1185">Reference proteome</keyword>
<name>A0ACD3SMU0_9BURK</name>
<evidence type="ECO:0000313" key="1">
    <source>
        <dbReference type="EMBL" id="TMS57491.1"/>
    </source>
</evidence>
<reference evidence="1" key="1">
    <citation type="submission" date="2019-05" db="EMBL/GenBank/DDBJ databases">
        <title>Revised genome assembly of Burkholderiaceae (previously Ralstonia) sp. PBA.</title>
        <authorList>
            <person name="Gan H.M."/>
        </authorList>
    </citation>
    <scope>NUCLEOTIDE SEQUENCE</scope>
    <source>
        <strain evidence="1">PBA</strain>
    </source>
</reference>
<dbReference type="Proteomes" id="UP000004277">
    <property type="component" value="Unassembled WGS sequence"/>
</dbReference>
<protein>
    <submittedName>
        <fullName evidence="1">Cytochrome b</fullName>
    </submittedName>
</protein>